<accession>A0A249XXU2</accession>
<evidence type="ECO:0008006" key="4">
    <source>
        <dbReference type="Google" id="ProtNLM"/>
    </source>
</evidence>
<sequence>MSLSDVLNAAPGLSDLTIGIVAILLVVWLVGKFLDKQQEQTMLHNEQMDKTFKIIASFTETLSELVALIREGNEKTDNVSDKVDEINRKLEHFEIHDEKEHSEKKQGDRNDS</sequence>
<keyword evidence="3" id="KW-1185">Reference proteome</keyword>
<keyword evidence="1" id="KW-0472">Membrane</keyword>
<protein>
    <recommendedName>
        <fullName evidence="4">Holin</fullName>
    </recommendedName>
</protein>
<feature type="transmembrane region" description="Helical" evidence="1">
    <location>
        <begin position="16"/>
        <end position="34"/>
    </location>
</feature>
<proteinExistence type="predicted"/>
<keyword evidence="1" id="KW-1133">Transmembrane helix</keyword>
<organism evidence="2 3">
    <name type="scientific">Enterococcus phage EF1</name>
    <dbReference type="NCBI Taxonomy" id="2025813"/>
    <lineage>
        <taxon>Viruses</taxon>
        <taxon>Duplodnaviria</taxon>
        <taxon>Heunggongvirae</taxon>
        <taxon>Uroviricota</taxon>
        <taxon>Caudoviricetes</taxon>
    </lineage>
</organism>
<evidence type="ECO:0000313" key="2">
    <source>
        <dbReference type="EMBL" id="ASZ76803.1"/>
    </source>
</evidence>
<dbReference type="EMBL" id="MF001358">
    <property type="protein sequence ID" value="ASZ76803.1"/>
    <property type="molecule type" value="Genomic_DNA"/>
</dbReference>
<evidence type="ECO:0000313" key="3">
    <source>
        <dbReference type="Proteomes" id="UP000260005"/>
    </source>
</evidence>
<reference evidence="2 3" key="1">
    <citation type="submission" date="2017-04" db="EMBL/GenBank/DDBJ databases">
        <title>Complete Genome Sequence of Lytic Bacteriophage EF1 Infecting Enterococcus faecalis Isolates.</title>
        <authorList>
            <person name="Kim D."/>
            <person name="Kim Y.J."/>
            <person name="Han B.K."/>
            <person name="Kim H."/>
        </authorList>
    </citation>
    <scope>NUCLEOTIDE SEQUENCE [LARGE SCALE GENOMIC DNA]</scope>
</reference>
<keyword evidence="1" id="KW-0812">Transmembrane</keyword>
<name>A0A249XXU2_9CAUD</name>
<dbReference type="Proteomes" id="UP000260005">
    <property type="component" value="Segment"/>
</dbReference>
<evidence type="ECO:0000256" key="1">
    <source>
        <dbReference type="SAM" id="Phobius"/>
    </source>
</evidence>